<feature type="region of interest" description="Disordered" evidence="1">
    <location>
        <begin position="263"/>
        <end position="297"/>
    </location>
</feature>
<protein>
    <recommendedName>
        <fullName evidence="4">AAA family ATPase</fullName>
    </recommendedName>
</protein>
<dbReference type="Proteomes" id="UP001223978">
    <property type="component" value="Unassembled WGS sequence"/>
</dbReference>
<comment type="caution">
    <text evidence="2">The sequence shown here is derived from an EMBL/GenBank/DDBJ whole genome shotgun (WGS) entry which is preliminary data.</text>
</comment>
<feature type="compositionally biased region" description="Basic and acidic residues" evidence="1">
    <location>
        <begin position="412"/>
        <end position="424"/>
    </location>
</feature>
<feature type="compositionally biased region" description="Low complexity" evidence="1">
    <location>
        <begin position="278"/>
        <end position="290"/>
    </location>
</feature>
<name>A0ABT6SHP7_9ACTN</name>
<accession>A0ABT6SHP7</accession>
<feature type="region of interest" description="Disordered" evidence="1">
    <location>
        <begin position="362"/>
        <end position="440"/>
    </location>
</feature>
<sequence>MAGITVPQRTRKSRKPTGKPNPPIILLTGPEKTGKSFEAARGSGSDLIGTTYWIEIGGTEGTADYYGRVPNADYEIVQHEGSYQDILDAIRWVNHQPRVEGKSNMLVIDSMTSLWDMLSDEIAVHARNRAIRKAQRNRSRVPTLDDPVVIDSDLWNRAKDRWGEVLWLLRRHQGPCLLLARTEIVTAFENDKPTRNSMRKVKAEKNLPAAVDAIVDLHAIGEAWLTGVRSLHMEVQPGESQRFHDFSVDTLLRRLGLQDAAESRSSYELRPDADLQEQSQPQQQPAPRQSAARRARHLDGEQAAKMIRDALMHPTDPENALRELREEHGRRTLQSVNTKTRLGAMSADELITKSLDHLKAKAEEAPAGEGGSESSGDEQTPGERTGDEAGHAPSDRADPEPEEERTPPPPDPHAESPVTDRPEDVSEAEEPQDLPWPRTAQAKRVNRVMSVLLTEAEIQARIIGMSMREHLEQITEPDTEDTPPPMTKLRTHVLENRPLVIGLLEERGERDLANAYRLAGKPELKIADMFAPLYTDLVTSG</sequence>
<dbReference type="EMBL" id="JASCIQ010000035">
    <property type="protein sequence ID" value="MDI3407695.1"/>
    <property type="molecule type" value="Genomic_DNA"/>
</dbReference>
<dbReference type="RefSeq" id="WP_282545608.1">
    <property type="nucleotide sequence ID" value="NZ_JASCIQ010000035.1"/>
</dbReference>
<evidence type="ECO:0000313" key="2">
    <source>
        <dbReference type="EMBL" id="MDI3407695.1"/>
    </source>
</evidence>
<feature type="compositionally biased region" description="Basic and acidic residues" evidence="1">
    <location>
        <begin position="384"/>
        <end position="399"/>
    </location>
</feature>
<keyword evidence="3" id="KW-1185">Reference proteome</keyword>
<evidence type="ECO:0000256" key="1">
    <source>
        <dbReference type="SAM" id="MobiDB-lite"/>
    </source>
</evidence>
<reference evidence="2 3" key="1">
    <citation type="submission" date="2023-05" db="EMBL/GenBank/DDBJ databases">
        <title>Draft genome sequence of Streptomyces sp. B-S-A6 isolated from a cave soil in Thailand.</title>
        <authorList>
            <person name="Chamroensaksri N."/>
            <person name="Muangham S."/>
        </authorList>
    </citation>
    <scope>NUCLEOTIDE SEQUENCE [LARGE SCALE GENOMIC DNA]</scope>
    <source>
        <strain evidence="2 3">B-S-A6</strain>
    </source>
</reference>
<feature type="region of interest" description="Disordered" evidence="1">
    <location>
        <begin position="1"/>
        <end position="25"/>
    </location>
</feature>
<proteinExistence type="predicted"/>
<evidence type="ECO:0008006" key="4">
    <source>
        <dbReference type="Google" id="ProtNLM"/>
    </source>
</evidence>
<organism evidence="2 3">
    <name type="scientific">Streptomyces cavernicola</name>
    <dbReference type="NCBI Taxonomy" id="3043613"/>
    <lineage>
        <taxon>Bacteria</taxon>
        <taxon>Bacillati</taxon>
        <taxon>Actinomycetota</taxon>
        <taxon>Actinomycetes</taxon>
        <taxon>Kitasatosporales</taxon>
        <taxon>Streptomycetaceae</taxon>
        <taxon>Streptomyces</taxon>
    </lineage>
</organism>
<feature type="compositionally biased region" description="Basic and acidic residues" evidence="1">
    <location>
        <begin position="263"/>
        <end position="273"/>
    </location>
</feature>
<evidence type="ECO:0000313" key="3">
    <source>
        <dbReference type="Proteomes" id="UP001223978"/>
    </source>
</evidence>
<gene>
    <name evidence="2" type="ORF">QIS96_28255</name>
</gene>
<feature type="region of interest" description="Disordered" evidence="1">
    <location>
        <begin position="327"/>
        <end position="347"/>
    </location>
</feature>